<sequence length="127" mass="13441">MNVAVPDGSSARFEVLELRTGLASVGSVLTETAQGVFNVVVVRVANTSEHPIEFTTSQQFVRDSGGRVFDVDSSATAYANDEASWFNKINPGNAIVVELVFDMPTGVQPATISLRASGGRPVTVALR</sequence>
<accession>D0LD83</accession>
<dbReference type="EMBL" id="CP001802">
    <property type="protein sequence ID" value="ACY19703.1"/>
    <property type="molecule type" value="Genomic_DNA"/>
</dbReference>
<reference evidence="3 4" key="2">
    <citation type="journal article" date="2010" name="Stand. Genomic Sci.">
        <title>Complete genome sequence of Gordonia bronchialis type strain (3410).</title>
        <authorList>
            <person name="Ivanova N."/>
            <person name="Sikorski J."/>
            <person name="Jando M."/>
            <person name="Lapidus A."/>
            <person name="Nolan M."/>
            <person name="Lucas S."/>
            <person name="Del Rio T.G."/>
            <person name="Tice H."/>
            <person name="Copeland A."/>
            <person name="Cheng J.F."/>
            <person name="Chen F."/>
            <person name="Bruce D."/>
            <person name="Goodwin L."/>
            <person name="Pitluck S."/>
            <person name="Mavromatis K."/>
            <person name="Ovchinnikova G."/>
            <person name="Pati A."/>
            <person name="Chen A."/>
            <person name="Palaniappan K."/>
            <person name="Land M."/>
            <person name="Hauser L."/>
            <person name="Chang Y.J."/>
            <person name="Jeffries C.D."/>
            <person name="Chain P."/>
            <person name="Saunders E."/>
            <person name="Han C."/>
            <person name="Detter J.C."/>
            <person name="Brettin T."/>
            <person name="Rohde M."/>
            <person name="Goker M."/>
            <person name="Bristow J."/>
            <person name="Eisen J.A."/>
            <person name="Markowitz V."/>
            <person name="Hugenholtz P."/>
            <person name="Klenk H.P."/>
            <person name="Kyrpides N.C."/>
        </authorList>
    </citation>
    <scope>NUCLEOTIDE SEQUENCE [LARGE SCALE GENOMIC DNA]</scope>
    <source>
        <strain evidence="4">ATCC 25592 / DSM 43247 / BCRC 13721 / JCM 3198 / KCTC 3076 / NBRC 16047 / NCTC 10667</strain>
    </source>
</reference>
<dbReference type="Pfam" id="PF11611">
    <property type="entry name" value="DUF4352"/>
    <property type="match status" value="1"/>
</dbReference>
<dbReference type="HOGENOM" id="CLU_1967431_0_0_11"/>
<dbReference type="STRING" id="526226.Gbro_0369"/>
<proteinExistence type="predicted"/>
<evidence type="ECO:0000313" key="3">
    <source>
        <dbReference type="EMBL" id="ACY19703.1"/>
    </source>
</evidence>
<dbReference type="OrthoDB" id="3430849at2"/>
<keyword evidence="4" id="KW-1185">Reference proteome</keyword>
<dbReference type="Proteomes" id="UP000001219">
    <property type="component" value="Chromosome"/>
</dbReference>
<dbReference type="KEGG" id="gbr:Gbro_0369"/>
<organism evidence="3 4">
    <name type="scientific">Gordonia bronchialis (strain ATCC 25592 / DSM 43247 / BCRC 13721 / JCM 3198 / KCTC 3076 / NBRC 16047 / NCTC 10667)</name>
    <name type="common">Rhodococcus bronchialis</name>
    <dbReference type="NCBI Taxonomy" id="526226"/>
    <lineage>
        <taxon>Bacteria</taxon>
        <taxon>Bacillati</taxon>
        <taxon>Actinomycetota</taxon>
        <taxon>Actinomycetes</taxon>
        <taxon>Mycobacteriales</taxon>
        <taxon>Gordoniaceae</taxon>
        <taxon>Gordonia</taxon>
    </lineage>
</organism>
<evidence type="ECO:0000313" key="4">
    <source>
        <dbReference type="Proteomes" id="UP000001219"/>
    </source>
</evidence>
<evidence type="ECO:0000256" key="1">
    <source>
        <dbReference type="ARBA" id="ARBA00022729"/>
    </source>
</evidence>
<reference evidence="4" key="1">
    <citation type="submission" date="2009-10" db="EMBL/GenBank/DDBJ databases">
        <title>The complete chromosome of Gordonia bronchialis DSM 43247.</title>
        <authorList>
            <consortium name="US DOE Joint Genome Institute (JGI-PGF)"/>
            <person name="Lucas S."/>
            <person name="Copeland A."/>
            <person name="Lapidus A."/>
            <person name="Glavina del Rio T."/>
            <person name="Dalin E."/>
            <person name="Tice H."/>
            <person name="Bruce D."/>
            <person name="Goodwin L."/>
            <person name="Pitluck S."/>
            <person name="Kyrpides N."/>
            <person name="Mavromatis K."/>
            <person name="Ivanova N."/>
            <person name="Ovchinnikova G."/>
            <person name="Saunders E."/>
            <person name="Brettin T."/>
            <person name="Detter J.C."/>
            <person name="Han C."/>
            <person name="Larimer F."/>
            <person name="Land M."/>
            <person name="Hauser L."/>
            <person name="Markowitz V."/>
            <person name="Cheng J.-F."/>
            <person name="Hugenholtz P."/>
            <person name="Woyke T."/>
            <person name="Wu D."/>
            <person name="Jando M."/>
            <person name="Schneider S."/>
            <person name="Goeker M."/>
            <person name="Klenk H.-P."/>
            <person name="Eisen J.A."/>
        </authorList>
    </citation>
    <scope>NUCLEOTIDE SEQUENCE [LARGE SCALE GENOMIC DNA]</scope>
    <source>
        <strain evidence="4">ATCC 25592 / DSM 43247 / BCRC 13721 / JCM 3198 / KCTC 3076 / NBRC 16047 / NCTC 10667</strain>
    </source>
</reference>
<gene>
    <name evidence="3" type="ordered locus">Gbro_0369</name>
</gene>
<name>D0LD83_GORB4</name>
<dbReference type="InterPro" id="IPR029050">
    <property type="entry name" value="Immunoprotect_excell_Ig-like"/>
</dbReference>
<keyword evidence="1" id="KW-0732">Signal</keyword>
<feature type="domain" description="DUF4352" evidence="2">
    <location>
        <begin position="24"/>
        <end position="114"/>
    </location>
</feature>
<dbReference type="InterPro" id="IPR029051">
    <property type="entry name" value="DUF4352"/>
</dbReference>
<dbReference type="Gene3D" id="2.60.40.1240">
    <property type="match status" value="1"/>
</dbReference>
<dbReference type="AlphaFoldDB" id="D0LD83"/>
<evidence type="ECO:0000259" key="2">
    <source>
        <dbReference type="Pfam" id="PF11611"/>
    </source>
</evidence>
<protein>
    <recommendedName>
        <fullName evidence="2">DUF4352 domain-containing protein</fullName>
    </recommendedName>
</protein>